<evidence type="ECO:0000256" key="10">
    <source>
        <dbReference type="SAM" id="Phobius"/>
    </source>
</evidence>
<evidence type="ECO:0000256" key="6">
    <source>
        <dbReference type="ARBA" id="ARBA00022777"/>
    </source>
</evidence>
<evidence type="ECO:0000313" key="12">
    <source>
        <dbReference type="EMBL" id="GAA3686638.1"/>
    </source>
</evidence>
<dbReference type="Gene3D" id="1.20.5.1930">
    <property type="match status" value="1"/>
</dbReference>
<reference evidence="13" key="1">
    <citation type="journal article" date="2019" name="Int. J. Syst. Evol. Microbiol.">
        <title>The Global Catalogue of Microorganisms (GCM) 10K type strain sequencing project: providing services to taxonomists for standard genome sequencing and annotation.</title>
        <authorList>
            <consortium name="The Broad Institute Genomics Platform"/>
            <consortium name="The Broad Institute Genome Sequencing Center for Infectious Disease"/>
            <person name="Wu L."/>
            <person name="Ma J."/>
        </authorList>
    </citation>
    <scope>NUCLEOTIDE SEQUENCE [LARGE SCALE GENOMIC DNA]</scope>
    <source>
        <strain evidence="13">JCM 16904</strain>
    </source>
</reference>
<dbReference type="EC" id="2.7.13.3" evidence="2"/>
<dbReference type="Pfam" id="PF02518">
    <property type="entry name" value="HATPase_c"/>
    <property type="match status" value="1"/>
</dbReference>
<keyword evidence="9" id="KW-0175">Coiled coil</keyword>
<evidence type="ECO:0000256" key="3">
    <source>
        <dbReference type="ARBA" id="ARBA00022553"/>
    </source>
</evidence>
<dbReference type="InterPro" id="IPR055558">
    <property type="entry name" value="DUF7134"/>
</dbReference>
<dbReference type="InterPro" id="IPR050482">
    <property type="entry name" value="Sensor_HK_TwoCompSys"/>
</dbReference>
<evidence type="ECO:0000259" key="11">
    <source>
        <dbReference type="PROSITE" id="PS50109"/>
    </source>
</evidence>
<comment type="catalytic activity">
    <reaction evidence="1">
        <text>ATP + protein L-histidine = ADP + protein N-phospho-L-histidine.</text>
        <dbReference type="EC" id="2.7.13.3"/>
    </reaction>
</comment>
<dbReference type="PANTHER" id="PTHR24421:SF10">
    <property type="entry name" value="NITRATE_NITRITE SENSOR PROTEIN NARQ"/>
    <property type="match status" value="1"/>
</dbReference>
<dbReference type="InterPro" id="IPR011712">
    <property type="entry name" value="Sig_transdc_His_kin_sub3_dim/P"/>
</dbReference>
<evidence type="ECO:0000256" key="9">
    <source>
        <dbReference type="SAM" id="Coils"/>
    </source>
</evidence>
<keyword evidence="13" id="KW-1185">Reference proteome</keyword>
<evidence type="ECO:0000256" key="4">
    <source>
        <dbReference type="ARBA" id="ARBA00022679"/>
    </source>
</evidence>
<keyword evidence="4" id="KW-0808">Transferase</keyword>
<feature type="coiled-coil region" evidence="9">
    <location>
        <begin position="157"/>
        <end position="191"/>
    </location>
</feature>
<dbReference type="InterPro" id="IPR005467">
    <property type="entry name" value="His_kinase_dom"/>
</dbReference>
<dbReference type="RefSeq" id="WP_344885457.1">
    <property type="nucleotide sequence ID" value="NZ_BAAAZP010000103.1"/>
</dbReference>
<accession>A0ABP7CGR4</accession>
<protein>
    <recommendedName>
        <fullName evidence="2">histidine kinase</fullName>
        <ecNumber evidence="2">2.7.13.3</ecNumber>
    </recommendedName>
</protein>
<proteinExistence type="predicted"/>
<keyword evidence="10" id="KW-0472">Membrane</keyword>
<keyword evidence="10" id="KW-1133">Transmembrane helix</keyword>
<evidence type="ECO:0000313" key="13">
    <source>
        <dbReference type="Proteomes" id="UP001500902"/>
    </source>
</evidence>
<dbReference type="InterPro" id="IPR003594">
    <property type="entry name" value="HATPase_dom"/>
</dbReference>
<feature type="transmembrane region" description="Helical" evidence="10">
    <location>
        <begin position="139"/>
        <end position="157"/>
    </location>
</feature>
<evidence type="ECO:0000256" key="7">
    <source>
        <dbReference type="ARBA" id="ARBA00022840"/>
    </source>
</evidence>
<keyword evidence="7" id="KW-0067">ATP-binding</keyword>
<evidence type="ECO:0000256" key="8">
    <source>
        <dbReference type="ARBA" id="ARBA00023012"/>
    </source>
</evidence>
<feature type="transmembrane region" description="Helical" evidence="10">
    <location>
        <begin position="21"/>
        <end position="38"/>
    </location>
</feature>
<dbReference type="Gene3D" id="3.30.565.10">
    <property type="entry name" value="Histidine kinase-like ATPase, C-terminal domain"/>
    <property type="match status" value="1"/>
</dbReference>
<keyword evidence="8" id="KW-0902">Two-component regulatory system</keyword>
<keyword evidence="10" id="KW-0812">Transmembrane</keyword>
<dbReference type="PROSITE" id="PS50109">
    <property type="entry name" value="HIS_KIN"/>
    <property type="match status" value="1"/>
</dbReference>
<evidence type="ECO:0000256" key="1">
    <source>
        <dbReference type="ARBA" id="ARBA00000085"/>
    </source>
</evidence>
<keyword evidence="6 12" id="KW-0418">Kinase</keyword>
<gene>
    <name evidence="12" type="ORF">GCM10022224_059440</name>
</gene>
<dbReference type="SMART" id="SM00387">
    <property type="entry name" value="HATPase_c"/>
    <property type="match status" value="1"/>
</dbReference>
<feature type="transmembrane region" description="Helical" evidence="10">
    <location>
        <begin position="44"/>
        <end position="66"/>
    </location>
</feature>
<evidence type="ECO:0000256" key="5">
    <source>
        <dbReference type="ARBA" id="ARBA00022741"/>
    </source>
</evidence>
<dbReference type="PANTHER" id="PTHR24421">
    <property type="entry name" value="NITRATE/NITRITE SENSOR PROTEIN NARX-RELATED"/>
    <property type="match status" value="1"/>
</dbReference>
<dbReference type="SUPFAM" id="SSF55874">
    <property type="entry name" value="ATPase domain of HSP90 chaperone/DNA topoisomerase II/histidine kinase"/>
    <property type="match status" value="1"/>
</dbReference>
<dbReference type="Proteomes" id="UP001500902">
    <property type="component" value="Unassembled WGS sequence"/>
</dbReference>
<dbReference type="GO" id="GO:0016301">
    <property type="term" value="F:kinase activity"/>
    <property type="evidence" value="ECO:0007669"/>
    <property type="project" value="UniProtKB-KW"/>
</dbReference>
<name>A0ABP7CGR4_9ACTN</name>
<keyword evidence="3" id="KW-0597">Phosphoprotein</keyword>
<organism evidence="12 13">
    <name type="scientific">Nonomuraea antimicrobica</name>
    <dbReference type="NCBI Taxonomy" id="561173"/>
    <lineage>
        <taxon>Bacteria</taxon>
        <taxon>Bacillati</taxon>
        <taxon>Actinomycetota</taxon>
        <taxon>Actinomycetes</taxon>
        <taxon>Streptosporangiales</taxon>
        <taxon>Streptosporangiaceae</taxon>
        <taxon>Nonomuraea</taxon>
    </lineage>
</organism>
<dbReference type="Pfam" id="PF07730">
    <property type="entry name" value="HisKA_3"/>
    <property type="match status" value="1"/>
</dbReference>
<comment type="caution">
    <text evidence="12">The sequence shown here is derived from an EMBL/GenBank/DDBJ whole genome shotgun (WGS) entry which is preliminary data.</text>
</comment>
<dbReference type="CDD" id="cd16917">
    <property type="entry name" value="HATPase_UhpB-NarQ-NarX-like"/>
    <property type="match status" value="1"/>
</dbReference>
<feature type="transmembrane region" description="Helical" evidence="10">
    <location>
        <begin position="113"/>
        <end position="133"/>
    </location>
</feature>
<dbReference type="InterPro" id="IPR036890">
    <property type="entry name" value="HATPase_C_sf"/>
</dbReference>
<evidence type="ECO:0000256" key="2">
    <source>
        <dbReference type="ARBA" id="ARBA00012438"/>
    </source>
</evidence>
<dbReference type="EMBL" id="BAAAZP010000103">
    <property type="protein sequence ID" value="GAA3686638.1"/>
    <property type="molecule type" value="Genomic_DNA"/>
</dbReference>
<feature type="domain" description="Histidine kinase" evidence="11">
    <location>
        <begin position="295"/>
        <end position="388"/>
    </location>
</feature>
<dbReference type="Pfam" id="PF23539">
    <property type="entry name" value="DUF7134"/>
    <property type="match status" value="1"/>
</dbReference>
<keyword evidence="5" id="KW-0547">Nucleotide-binding</keyword>
<sequence>MFGKVRAWSRRHEKAASALRVAPLAVLCTAFAVPYAATEPVGPAALSLGVPGFLGLSAALIVPLAWRDRPLATFAAVSLVSFAQWLAGIDPLPANFSVLVALWGVAHRCSFRWALAACLVTELGVFLAVVNWLDATLGMFTSGSILVVTIWVTGLYANTRRRYLEGLEERAERAERERDQQARMAAAAERARIARELHDVVAHNVSVIVVQADGAGYALDSDLEQARLAVMNISKTGRAALAEMRRLVGVLRENEAEGTDYTPQPGLDQLDELVRGSAVPARLRVGGVPAELPEGQQLAVYRIVQEALTNALKHGGPGVSATVEIDYTGPDLVVRVTDDGRGAAAPESPDGHGLIGMRERVGMFGGAVSAGPRRGGGFEVLARLPMTKEAA</sequence>